<keyword evidence="1" id="KW-0547">Nucleotide-binding</keyword>
<evidence type="ECO:0000313" key="6">
    <source>
        <dbReference type="Proteomes" id="UP001175001"/>
    </source>
</evidence>
<dbReference type="InterPro" id="IPR050628">
    <property type="entry name" value="SNF2_RAD54_helicase_TF"/>
</dbReference>
<dbReference type="CDD" id="cd18793">
    <property type="entry name" value="SF2_C_SNF"/>
    <property type="match status" value="1"/>
</dbReference>
<dbReference type="SUPFAM" id="SSF52540">
    <property type="entry name" value="P-loop containing nucleoside triphosphate hydrolases"/>
    <property type="match status" value="1"/>
</dbReference>
<dbReference type="GO" id="GO:0004386">
    <property type="term" value="F:helicase activity"/>
    <property type="evidence" value="ECO:0007669"/>
    <property type="project" value="UniProtKB-KW"/>
</dbReference>
<proteinExistence type="predicted"/>
<dbReference type="Proteomes" id="UP001175001">
    <property type="component" value="Unassembled WGS sequence"/>
</dbReference>
<keyword evidence="2" id="KW-0378">Hydrolase</keyword>
<dbReference type="InterPro" id="IPR027417">
    <property type="entry name" value="P-loop_NTPase"/>
</dbReference>
<dbReference type="GO" id="GO:0005634">
    <property type="term" value="C:nucleus"/>
    <property type="evidence" value="ECO:0007669"/>
    <property type="project" value="TreeGrafter"/>
</dbReference>
<dbReference type="GO" id="GO:0008094">
    <property type="term" value="F:ATP-dependent activity, acting on DNA"/>
    <property type="evidence" value="ECO:0007669"/>
    <property type="project" value="TreeGrafter"/>
</dbReference>
<dbReference type="GO" id="GO:0005524">
    <property type="term" value="F:ATP binding"/>
    <property type="evidence" value="ECO:0007669"/>
    <property type="project" value="UniProtKB-KW"/>
</dbReference>
<dbReference type="GO" id="GO:0006281">
    <property type="term" value="P:DNA repair"/>
    <property type="evidence" value="ECO:0007669"/>
    <property type="project" value="TreeGrafter"/>
</dbReference>
<dbReference type="GO" id="GO:0016787">
    <property type="term" value="F:hydrolase activity"/>
    <property type="evidence" value="ECO:0007669"/>
    <property type="project" value="UniProtKB-KW"/>
</dbReference>
<evidence type="ECO:0000256" key="3">
    <source>
        <dbReference type="ARBA" id="ARBA00022840"/>
    </source>
</evidence>
<protein>
    <submittedName>
        <fullName evidence="5">ATP-dependent helicase C17A2.12</fullName>
    </submittedName>
</protein>
<dbReference type="PANTHER" id="PTHR45626:SF22">
    <property type="entry name" value="DNA REPAIR PROTEIN RAD5"/>
    <property type="match status" value="1"/>
</dbReference>
<dbReference type="SMART" id="SM00490">
    <property type="entry name" value="HELICc"/>
    <property type="match status" value="1"/>
</dbReference>
<accession>A0AA39WHC9</accession>
<dbReference type="PROSITE" id="PS51194">
    <property type="entry name" value="HELICASE_CTER"/>
    <property type="match status" value="1"/>
</dbReference>
<comment type="caution">
    <text evidence="5">The sequence shown here is derived from an EMBL/GenBank/DDBJ whole genome shotgun (WGS) entry which is preliminary data.</text>
</comment>
<dbReference type="PANTHER" id="PTHR45626">
    <property type="entry name" value="TRANSCRIPTION TERMINATION FACTOR 2-RELATED"/>
    <property type="match status" value="1"/>
</dbReference>
<evidence type="ECO:0000256" key="1">
    <source>
        <dbReference type="ARBA" id="ARBA00022741"/>
    </source>
</evidence>
<dbReference type="InterPro" id="IPR001650">
    <property type="entry name" value="Helicase_C-like"/>
</dbReference>
<feature type="domain" description="Helicase C-terminal" evidence="4">
    <location>
        <begin position="1"/>
        <end position="124"/>
    </location>
</feature>
<reference evidence="5" key="1">
    <citation type="submission" date="2023-06" db="EMBL/GenBank/DDBJ databases">
        <title>Multi-omics analyses reveal the molecular pathogenesis toolkit of Lasiodiplodia hormozganensis, a cross-kingdom pathogen.</title>
        <authorList>
            <person name="Felix C."/>
            <person name="Meneses R."/>
            <person name="Goncalves M.F.M."/>
            <person name="Tilleman L."/>
            <person name="Duarte A.S."/>
            <person name="Jorrin-Novo J.V."/>
            <person name="Van De Peer Y."/>
            <person name="Deforce D."/>
            <person name="Van Nieuwerburgh F."/>
            <person name="Esteves A.C."/>
            <person name="Alves A."/>
        </authorList>
    </citation>
    <scope>NUCLEOTIDE SEQUENCE</scope>
    <source>
        <strain evidence="5">CBS 339.90</strain>
    </source>
</reference>
<organism evidence="5 6">
    <name type="scientific">Lasiodiplodia hormozganensis</name>
    <dbReference type="NCBI Taxonomy" id="869390"/>
    <lineage>
        <taxon>Eukaryota</taxon>
        <taxon>Fungi</taxon>
        <taxon>Dikarya</taxon>
        <taxon>Ascomycota</taxon>
        <taxon>Pezizomycotina</taxon>
        <taxon>Dothideomycetes</taxon>
        <taxon>Dothideomycetes incertae sedis</taxon>
        <taxon>Botryosphaeriales</taxon>
        <taxon>Botryosphaeriaceae</taxon>
        <taxon>Lasiodiplodia</taxon>
    </lineage>
</organism>
<dbReference type="Pfam" id="PF00271">
    <property type="entry name" value="Helicase_C"/>
    <property type="match status" value="1"/>
</dbReference>
<dbReference type="AlphaFoldDB" id="A0AA39WHC9"/>
<dbReference type="Gene3D" id="3.40.50.300">
    <property type="entry name" value="P-loop containing nucleotide triphosphate hydrolases"/>
    <property type="match status" value="1"/>
</dbReference>
<evidence type="ECO:0000256" key="2">
    <source>
        <dbReference type="ARBA" id="ARBA00022801"/>
    </source>
</evidence>
<dbReference type="EMBL" id="JAUJDW010000194">
    <property type="protein sequence ID" value="KAK0615431.1"/>
    <property type="molecule type" value="Genomic_DNA"/>
</dbReference>
<keyword evidence="5" id="KW-0347">Helicase</keyword>
<keyword evidence="3" id="KW-0067">ATP-binding</keyword>
<keyword evidence="6" id="KW-1185">Reference proteome</keyword>
<evidence type="ECO:0000259" key="4">
    <source>
        <dbReference type="PROSITE" id="PS51194"/>
    </source>
</evidence>
<gene>
    <name evidence="5" type="ORF">DIS24_g11822</name>
</gene>
<dbReference type="InterPro" id="IPR049730">
    <property type="entry name" value="SNF2/RAD54-like_C"/>
</dbReference>
<evidence type="ECO:0000313" key="5">
    <source>
        <dbReference type="EMBL" id="KAK0615431.1"/>
    </source>
</evidence>
<sequence length="124" mass="14062">MIQSALSKANIRNIRIDGKVSAQARQRILQCFRREKDITVALLTTDCGAVGLDLTVASRAHLLEPHWNPSLEEQALARVHRLGQHRSVTTIRYIMKDSFEQSIITVQDRKKFLASVLLSKRDPT</sequence>
<name>A0AA39WHC9_9PEZI</name>